<proteinExistence type="predicted"/>
<protein>
    <submittedName>
        <fullName evidence="1">Uncharacterized protein</fullName>
    </submittedName>
</protein>
<dbReference type="AlphaFoldDB" id="A0A381P1A4"/>
<name>A0A381P1A4_9ZZZZ</name>
<sequence length="144" mass="16087">MQGFEPCLAGLEPAVPPKTPHLYGEFTIPMVIKITLNIAPVIQPAGRTHFSQDETIPSPLISLILSSSSGVDVPPLRVLALARIQYTPLECDLGLNPACLIRANLLELRPSMFYNAFRHYQFLFADSRYLLTIVLRLSHNQARF</sequence>
<organism evidence="1">
    <name type="scientific">marine metagenome</name>
    <dbReference type="NCBI Taxonomy" id="408172"/>
    <lineage>
        <taxon>unclassified sequences</taxon>
        <taxon>metagenomes</taxon>
        <taxon>ecological metagenomes</taxon>
    </lineage>
</organism>
<gene>
    <name evidence="1" type="ORF">METZ01_LOCUS13560</name>
</gene>
<evidence type="ECO:0000313" key="1">
    <source>
        <dbReference type="EMBL" id="SUZ60706.1"/>
    </source>
</evidence>
<accession>A0A381P1A4</accession>
<reference evidence="1" key="1">
    <citation type="submission" date="2018-05" db="EMBL/GenBank/DDBJ databases">
        <authorList>
            <person name="Lanie J.A."/>
            <person name="Ng W.-L."/>
            <person name="Kazmierczak K.M."/>
            <person name="Andrzejewski T.M."/>
            <person name="Davidsen T.M."/>
            <person name="Wayne K.J."/>
            <person name="Tettelin H."/>
            <person name="Glass J.I."/>
            <person name="Rusch D."/>
            <person name="Podicherti R."/>
            <person name="Tsui H.-C.T."/>
            <person name="Winkler M.E."/>
        </authorList>
    </citation>
    <scope>NUCLEOTIDE SEQUENCE</scope>
</reference>
<dbReference type="EMBL" id="UINC01000761">
    <property type="protein sequence ID" value="SUZ60706.1"/>
    <property type="molecule type" value="Genomic_DNA"/>
</dbReference>